<comment type="caution">
    <text evidence="1">The sequence shown here is derived from an EMBL/GenBank/DDBJ whole genome shotgun (WGS) entry which is preliminary data.</text>
</comment>
<dbReference type="Proteomes" id="UP000566995">
    <property type="component" value="Unassembled WGS sequence"/>
</dbReference>
<dbReference type="RefSeq" id="WP_184585772.1">
    <property type="nucleotide sequence ID" value="NZ_JACHLI010000001.1"/>
</dbReference>
<accession>A0A7W7KER4</accession>
<protein>
    <submittedName>
        <fullName evidence="1">Uncharacterized protein</fullName>
    </submittedName>
</protein>
<organism evidence="1 2">
    <name type="scientific">Pseudomonas nitroreducens</name>
    <dbReference type="NCBI Taxonomy" id="46680"/>
    <lineage>
        <taxon>Bacteria</taxon>
        <taxon>Pseudomonadati</taxon>
        <taxon>Pseudomonadota</taxon>
        <taxon>Gammaproteobacteria</taxon>
        <taxon>Pseudomonadales</taxon>
        <taxon>Pseudomonadaceae</taxon>
        <taxon>Pseudomonas</taxon>
    </lineage>
</organism>
<gene>
    <name evidence="1" type="ORF">HNP46_000323</name>
</gene>
<reference evidence="1 2" key="1">
    <citation type="submission" date="2020-08" db="EMBL/GenBank/DDBJ databases">
        <title>Functional genomics of gut bacteria from endangered species of beetles.</title>
        <authorList>
            <person name="Carlos-Shanley C."/>
        </authorList>
    </citation>
    <scope>NUCLEOTIDE SEQUENCE [LARGE SCALE GENOMIC DNA]</scope>
    <source>
        <strain evidence="1 2">S00179</strain>
    </source>
</reference>
<dbReference type="EMBL" id="JACHLI010000001">
    <property type="protein sequence ID" value="MBB4861512.1"/>
    <property type="molecule type" value="Genomic_DNA"/>
</dbReference>
<name>A0A7W7KER4_PSENT</name>
<evidence type="ECO:0000313" key="2">
    <source>
        <dbReference type="Proteomes" id="UP000566995"/>
    </source>
</evidence>
<sequence length="197" mass="22209">MSTQEKKPTEFELNAKLFHRPSTNEWVLELSGEVNGNDLSVRHTAPEHIQPELVPSLLGQAREFGGPWPRELCESILASLESTQADPELIAQARHHLAHSLPRTEDSDRREFAAHVTGNKELPTQEVDQIIQARAEDWSLWRASGARWSPPLQHLGWLCSAPEDLCPNICFVDTEYAANRYRVFGSTITKIFGRSST</sequence>
<proteinExistence type="predicted"/>
<evidence type="ECO:0000313" key="1">
    <source>
        <dbReference type="EMBL" id="MBB4861512.1"/>
    </source>
</evidence>
<dbReference type="AlphaFoldDB" id="A0A7W7KER4"/>